<sequence>MGLLMLNEDNNVLQQEAEYEHMRWVLLRCERWGGRTSLIQGLGRLVDASTDRKPLIDLFIKYGDGSRDHSDVDKALDWLSNLQHTWLLIIDNADQPKLNIARYIPKSSKGCVLITTRSKMHISLNTVEQRHCSFSGLKKDETTERLLKTSRVETHN</sequence>
<keyword evidence="2" id="KW-1185">Reference proteome</keyword>
<dbReference type="Proteomes" id="UP000016923">
    <property type="component" value="Unassembled WGS sequence"/>
</dbReference>
<dbReference type="VEuPathDB" id="FungiDB:F503_08024"/>
<name>S3CLI4_OPHP1</name>
<dbReference type="AlphaFoldDB" id="S3CLI4"/>
<dbReference type="EMBL" id="KE148151">
    <property type="protein sequence ID" value="EPE07373.1"/>
    <property type="molecule type" value="Genomic_DNA"/>
</dbReference>
<protein>
    <submittedName>
        <fullName evidence="1">Tetratricopeptide repeat domain-containing protein</fullName>
    </submittedName>
</protein>
<proteinExistence type="predicted"/>
<dbReference type="OrthoDB" id="20872at2759"/>
<evidence type="ECO:0000313" key="1">
    <source>
        <dbReference type="EMBL" id="EPE07373.1"/>
    </source>
</evidence>
<dbReference type="STRING" id="1262450.S3CLI4"/>
<dbReference type="InterPro" id="IPR027417">
    <property type="entry name" value="P-loop_NTPase"/>
</dbReference>
<dbReference type="Gene3D" id="3.40.50.300">
    <property type="entry name" value="P-loop containing nucleotide triphosphate hydrolases"/>
    <property type="match status" value="1"/>
</dbReference>
<dbReference type="HOGENOM" id="CLU_1687171_0_0_1"/>
<accession>S3CLI4</accession>
<organism evidence="1 2">
    <name type="scientific">Ophiostoma piceae (strain UAMH 11346)</name>
    <name type="common">Sap stain fungus</name>
    <dbReference type="NCBI Taxonomy" id="1262450"/>
    <lineage>
        <taxon>Eukaryota</taxon>
        <taxon>Fungi</taxon>
        <taxon>Dikarya</taxon>
        <taxon>Ascomycota</taxon>
        <taxon>Pezizomycotina</taxon>
        <taxon>Sordariomycetes</taxon>
        <taxon>Sordariomycetidae</taxon>
        <taxon>Ophiostomatales</taxon>
        <taxon>Ophiostomataceae</taxon>
        <taxon>Ophiostoma</taxon>
    </lineage>
</organism>
<evidence type="ECO:0000313" key="2">
    <source>
        <dbReference type="Proteomes" id="UP000016923"/>
    </source>
</evidence>
<gene>
    <name evidence="1" type="ORF">F503_08024</name>
</gene>
<reference evidence="1 2" key="1">
    <citation type="journal article" date="2013" name="BMC Genomics">
        <title>The genome and transcriptome of the pine saprophyte Ophiostoma piceae, and a comparison with the bark beetle-associated pine pathogen Grosmannia clavigera.</title>
        <authorList>
            <person name="Haridas S."/>
            <person name="Wang Y."/>
            <person name="Lim L."/>
            <person name="Massoumi Alamouti S."/>
            <person name="Jackman S."/>
            <person name="Docking R."/>
            <person name="Robertson G."/>
            <person name="Birol I."/>
            <person name="Bohlmann J."/>
            <person name="Breuil C."/>
        </authorList>
    </citation>
    <scope>NUCLEOTIDE SEQUENCE [LARGE SCALE GENOMIC DNA]</scope>
    <source>
        <strain evidence="1 2">UAMH 11346</strain>
    </source>
</reference>